<dbReference type="PANTHER" id="PTHR24421:SF61">
    <property type="entry name" value="OXYGEN SENSOR HISTIDINE KINASE NREB"/>
    <property type="match status" value="1"/>
</dbReference>
<feature type="transmembrane region" description="Helical" evidence="5">
    <location>
        <begin position="60"/>
        <end position="81"/>
    </location>
</feature>
<dbReference type="Proteomes" id="UP000617531">
    <property type="component" value="Unassembled WGS sequence"/>
</dbReference>
<keyword evidence="1" id="KW-0808">Transferase</keyword>
<dbReference type="InterPro" id="IPR050482">
    <property type="entry name" value="Sensor_HK_TwoCompSys"/>
</dbReference>
<feature type="transmembrane region" description="Helical" evidence="5">
    <location>
        <begin position="120"/>
        <end position="146"/>
    </location>
</feature>
<evidence type="ECO:0000313" key="7">
    <source>
        <dbReference type="EMBL" id="GHF15206.1"/>
    </source>
</evidence>
<dbReference type="AlphaFoldDB" id="A0A8J3GQ83"/>
<evidence type="ECO:0000256" key="4">
    <source>
        <dbReference type="SAM" id="MobiDB-lite"/>
    </source>
</evidence>
<dbReference type="RefSeq" id="WP_191282861.1">
    <property type="nucleotide sequence ID" value="NZ_BNAI01000002.1"/>
</dbReference>
<feature type="region of interest" description="Disordered" evidence="4">
    <location>
        <begin position="403"/>
        <end position="422"/>
    </location>
</feature>
<evidence type="ECO:0000256" key="5">
    <source>
        <dbReference type="SAM" id="Phobius"/>
    </source>
</evidence>
<feature type="domain" description="Histidine kinase/HSP90-like ATPase" evidence="6">
    <location>
        <begin position="319"/>
        <end position="404"/>
    </location>
</feature>
<sequence>MATTNQAAGQPAFGRPVRNPLSLLRVDAAIARLAAVIGVAFFLQSIPLQLGQLGNMAPAWSITIIALLVASLVACVIAAIIKRGVRVTYVTFAAAYLIALVSWPFAVLSEEAAPIDSYWLYFLLTIATTMASVALEIPIAVVYTIGAPILYGVIRVTPPGGGADPVAAVLDSVYSMLLGGGILIMIAVLRSAASGVDTAQQNALERYSHAVRQHATEAERVQVDSIVHDSVLTTLLSAARAFSPEAKTLAATMAGNAIGHLREAVTVAPDSEATVSGETVAKRIVTAAESMSERFEVRLFAEEWCDIPVHVAEAAYSATVQAMVNSLQHAGAGVDRWIDVRSHGHQAFTIEIGDRGAGFDPHLIPTERLGVRVSILERVASAGGHARIDTSPGEGTVITLEWDAPVEDSASESESLDVEEAR</sequence>
<feature type="transmembrane region" description="Helical" evidence="5">
    <location>
        <begin position="29"/>
        <end position="48"/>
    </location>
</feature>
<dbReference type="GO" id="GO:0000160">
    <property type="term" value="P:phosphorelay signal transduction system"/>
    <property type="evidence" value="ECO:0007669"/>
    <property type="project" value="UniProtKB-KW"/>
</dbReference>
<dbReference type="SUPFAM" id="SSF55874">
    <property type="entry name" value="ATPase domain of HSP90 chaperone/DNA topoisomerase II/histidine kinase"/>
    <property type="match status" value="1"/>
</dbReference>
<comment type="caution">
    <text evidence="7">The sequence shown here is derived from an EMBL/GenBank/DDBJ whole genome shotgun (WGS) entry which is preliminary data.</text>
</comment>
<dbReference type="PANTHER" id="PTHR24421">
    <property type="entry name" value="NITRATE/NITRITE SENSOR PROTEIN NARX-RELATED"/>
    <property type="match status" value="1"/>
</dbReference>
<keyword evidence="5" id="KW-0812">Transmembrane</keyword>
<evidence type="ECO:0000259" key="6">
    <source>
        <dbReference type="Pfam" id="PF02518"/>
    </source>
</evidence>
<gene>
    <name evidence="7" type="ORF">GCM10011600_15250</name>
</gene>
<proteinExistence type="predicted"/>
<organism evidence="7 8">
    <name type="scientific">Pseudolysinimonas yzui</name>
    <dbReference type="NCBI Taxonomy" id="2708254"/>
    <lineage>
        <taxon>Bacteria</taxon>
        <taxon>Bacillati</taxon>
        <taxon>Actinomycetota</taxon>
        <taxon>Actinomycetes</taxon>
        <taxon>Micrococcales</taxon>
        <taxon>Microbacteriaceae</taxon>
        <taxon>Pseudolysinimonas</taxon>
    </lineage>
</organism>
<keyword evidence="8" id="KW-1185">Reference proteome</keyword>
<name>A0A8J3GQ83_9MICO</name>
<evidence type="ECO:0000256" key="2">
    <source>
        <dbReference type="ARBA" id="ARBA00022777"/>
    </source>
</evidence>
<dbReference type="Pfam" id="PF02518">
    <property type="entry name" value="HATPase_c"/>
    <property type="match status" value="1"/>
</dbReference>
<keyword evidence="5" id="KW-1133">Transmembrane helix</keyword>
<feature type="transmembrane region" description="Helical" evidence="5">
    <location>
        <begin position="87"/>
        <end position="108"/>
    </location>
</feature>
<evidence type="ECO:0000313" key="8">
    <source>
        <dbReference type="Proteomes" id="UP000617531"/>
    </source>
</evidence>
<keyword evidence="3" id="KW-0902">Two-component regulatory system</keyword>
<dbReference type="InterPro" id="IPR003594">
    <property type="entry name" value="HATPase_dom"/>
</dbReference>
<dbReference type="GO" id="GO:0016301">
    <property type="term" value="F:kinase activity"/>
    <property type="evidence" value="ECO:0007669"/>
    <property type="project" value="UniProtKB-KW"/>
</dbReference>
<evidence type="ECO:0000256" key="3">
    <source>
        <dbReference type="ARBA" id="ARBA00023012"/>
    </source>
</evidence>
<feature type="transmembrane region" description="Helical" evidence="5">
    <location>
        <begin position="166"/>
        <end position="189"/>
    </location>
</feature>
<reference evidence="7" key="2">
    <citation type="submission" date="2020-09" db="EMBL/GenBank/DDBJ databases">
        <authorList>
            <person name="Sun Q."/>
            <person name="Zhou Y."/>
        </authorList>
    </citation>
    <scope>NUCLEOTIDE SEQUENCE</scope>
    <source>
        <strain evidence="7">CGMCC 1.16548</strain>
    </source>
</reference>
<protein>
    <recommendedName>
        <fullName evidence="6">Histidine kinase/HSP90-like ATPase domain-containing protein</fullName>
    </recommendedName>
</protein>
<dbReference type="Gene3D" id="3.30.565.10">
    <property type="entry name" value="Histidine kinase-like ATPase, C-terminal domain"/>
    <property type="match status" value="1"/>
</dbReference>
<keyword evidence="5" id="KW-0472">Membrane</keyword>
<evidence type="ECO:0000256" key="1">
    <source>
        <dbReference type="ARBA" id="ARBA00022679"/>
    </source>
</evidence>
<keyword evidence="2" id="KW-0418">Kinase</keyword>
<dbReference type="EMBL" id="BNAI01000002">
    <property type="protein sequence ID" value="GHF15206.1"/>
    <property type="molecule type" value="Genomic_DNA"/>
</dbReference>
<reference evidence="7" key="1">
    <citation type="journal article" date="2014" name="Int. J. Syst. Evol. Microbiol.">
        <title>Complete genome sequence of Corynebacterium casei LMG S-19264T (=DSM 44701T), isolated from a smear-ripened cheese.</title>
        <authorList>
            <consortium name="US DOE Joint Genome Institute (JGI-PGF)"/>
            <person name="Walter F."/>
            <person name="Albersmeier A."/>
            <person name="Kalinowski J."/>
            <person name="Ruckert C."/>
        </authorList>
    </citation>
    <scope>NUCLEOTIDE SEQUENCE</scope>
    <source>
        <strain evidence="7">CGMCC 1.16548</strain>
    </source>
</reference>
<dbReference type="InterPro" id="IPR036890">
    <property type="entry name" value="HATPase_C_sf"/>
</dbReference>
<accession>A0A8J3GQ83</accession>
<feature type="compositionally biased region" description="Acidic residues" evidence="4">
    <location>
        <begin position="404"/>
        <end position="422"/>
    </location>
</feature>